<dbReference type="Proteomes" id="UP000000784">
    <property type="component" value="Chromosome"/>
</dbReference>
<gene>
    <name evidence="1" type="ordered locus">Daci_3098</name>
</gene>
<dbReference type="STRING" id="398578.Daci_3098"/>
<organism evidence="1 2">
    <name type="scientific">Delftia acidovorans (strain DSM 14801 / SPH-1)</name>
    <dbReference type="NCBI Taxonomy" id="398578"/>
    <lineage>
        <taxon>Bacteria</taxon>
        <taxon>Pseudomonadati</taxon>
        <taxon>Pseudomonadota</taxon>
        <taxon>Betaproteobacteria</taxon>
        <taxon>Burkholderiales</taxon>
        <taxon>Comamonadaceae</taxon>
        <taxon>Delftia</taxon>
    </lineage>
</organism>
<keyword evidence="2" id="KW-1185">Reference proteome</keyword>
<dbReference type="GeneID" id="24114307"/>
<accession>A9BU21</accession>
<evidence type="ECO:0000313" key="2">
    <source>
        <dbReference type="Proteomes" id="UP000000784"/>
    </source>
</evidence>
<reference evidence="1 2" key="1">
    <citation type="journal article" date="2004" name="Appl. Environ. Microbiol.">
        <title>Mineralization of individual congeners of linear alkylbenzenesulfonate by defined pairs of heterotrophic bacteria.</title>
        <authorList>
            <person name="Schleheck D."/>
            <person name="Knepper T.P."/>
            <person name="Fischer K."/>
            <person name="Cook A.M."/>
        </authorList>
    </citation>
    <scope>NUCLEOTIDE SEQUENCE [LARGE SCALE GENOMIC DNA]</scope>
    <source>
        <strain evidence="2">DSM 14801 / SPH-1</strain>
    </source>
</reference>
<dbReference type="EMBL" id="CP000884">
    <property type="protein sequence ID" value="ABX35736.1"/>
    <property type="molecule type" value="Genomic_DNA"/>
</dbReference>
<dbReference type="HOGENOM" id="CLU_2342133_0_0_4"/>
<reference evidence="2" key="2">
    <citation type="submission" date="2007-11" db="EMBL/GenBank/DDBJ databases">
        <title>Complete sequence of Delftia acidovorans DSM 14801 / SPH-1.</title>
        <authorList>
            <person name="Copeland A."/>
            <person name="Lucas S."/>
            <person name="Lapidus A."/>
            <person name="Barry K."/>
            <person name="Glavina del Rio T."/>
            <person name="Dalin E."/>
            <person name="Tice H."/>
            <person name="Pitluck S."/>
            <person name="Lowry S."/>
            <person name="Clum A."/>
            <person name="Schmutz J."/>
            <person name="Larimer F."/>
            <person name="Land M."/>
            <person name="Hauser L."/>
            <person name="Kyrpides N."/>
            <person name="Kim E."/>
            <person name="Schleheck D."/>
            <person name="Richardson P."/>
        </authorList>
    </citation>
    <scope>NUCLEOTIDE SEQUENCE [LARGE SCALE GENOMIC DNA]</scope>
    <source>
        <strain evidence="2">DSM 14801 / SPH-1</strain>
    </source>
</reference>
<proteinExistence type="predicted"/>
<dbReference type="AlphaFoldDB" id="A9BU21"/>
<dbReference type="KEGG" id="dac:Daci_3098"/>
<protein>
    <submittedName>
        <fullName evidence="1">Uncharacterized protein</fullName>
    </submittedName>
</protein>
<sequence length="97" mass="10770">MAAEETTVTLIVRPGIDLQRSEGLKTMLKTVCGSVSGMIFTAVMDGNGKADIRISYLKMAMDTQDGVEAIMDHFEILDTQSQRPFIWVLLSEFIKGR</sequence>
<name>A9BU21_DELAS</name>
<evidence type="ECO:0000313" key="1">
    <source>
        <dbReference type="EMBL" id="ABX35736.1"/>
    </source>
</evidence>
<dbReference type="RefSeq" id="WP_012204937.1">
    <property type="nucleotide sequence ID" value="NC_010002.1"/>
</dbReference>